<dbReference type="Proteomes" id="UP000285060">
    <property type="component" value="Unassembled WGS sequence"/>
</dbReference>
<evidence type="ECO:0000256" key="1">
    <source>
        <dbReference type="SAM" id="MobiDB-lite"/>
    </source>
</evidence>
<feature type="region of interest" description="Disordered" evidence="1">
    <location>
        <begin position="217"/>
        <end position="306"/>
    </location>
</feature>
<reference evidence="2 3" key="1">
    <citation type="submission" date="2018-08" db="EMBL/GenBank/DDBJ databases">
        <title>Aphanomyces genome sequencing and annotation.</title>
        <authorList>
            <person name="Minardi D."/>
            <person name="Oidtmann B."/>
            <person name="Van Der Giezen M."/>
            <person name="Studholme D.J."/>
        </authorList>
    </citation>
    <scope>NUCLEOTIDE SEQUENCE [LARGE SCALE GENOMIC DNA]</scope>
    <source>
        <strain evidence="2 3">NJM0002</strain>
    </source>
</reference>
<accession>A0A3R6VDP0</accession>
<dbReference type="AlphaFoldDB" id="A0A3R6VDP0"/>
<gene>
    <name evidence="2" type="ORF">DYB32_004127</name>
</gene>
<protein>
    <submittedName>
        <fullName evidence="2">Uncharacterized protein</fullName>
    </submittedName>
</protein>
<feature type="compositionally biased region" description="Low complexity" evidence="1">
    <location>
        <begin position="253"/>
        <end position="263"/>
    </location>
</feature>
<keyword evidence="3" id="KW-1185">Reference proteome</keyword>
<dbReference type="EMBL" id="QUSY01000181">
    <property type="protein sequence ID" value="RHY31836.1"/>
    <property type="molecule type" value="Genomic_DNA"/>
</dbReference>
<feature type="compositionally biased region" description="Acidic residues" evidence="1">
    <location>
        <begin position="264"/>
        <end position="277"/>
    </location>
</feature>
<feature type="compositionally biased region" description="Polar residues" evidence="1">
    <location>
        <begin position="217"/>
        <end position="228"/>
    </location>
</feature>
<feature type="compositionally biased region" description="Polar residues" evidence="1">
    <location>
        <begin position="296"/>
        <end position="306"/>
    </location>
</feature>
<organism evidence="2 3">
    <name type="scientific">Aphanomyces invadans</name>
    <dbReference type="NCBI Taxonomy" id="157072"/>
    <lineage>
        <taxon>Eukaryota</taxon>
        <taxon>Sar</taxon>
        <taxon>Stramenopiles</taxon>
        <taxon>Oomycota</taxon>
        <taxon>Saprolegniomycetes</taxon>
        <taxon>Saprolegniales</taxon>
        <taxon>Verrucalvaceae</taxon>
        <taxon>Aphanomyces</taxon>
    </lineage>
</organism>
<comment type="caution">
    <text evidence="2">The sequence shown here is derived from an EMBL/GenBank/DDBJ whole genome shotgun (WGS) entry which is preliminary data.</text>
</comment>
<sequence>MRAFQAGNLSDVDRRLAATASLPTPTPPEEKFNMLIACKSAVATFPLQVILDSLATTHQPATWTTAKSVCRDFMRVKNVGISFNCTDRDMVTRLGGLKLMICGRPFPIREYSEYSHLYWIDLTLASDTQPDDIWTYFDARGEPPVMIKSTFDKNSIQSRHITVYFATRDPPKCLMFAPNDPVRELFVHGPESPPTFVHHRITRYNKTVPPSLRATRQLSRQGNNQASQPAKAVTDNFNTNATVDFQPPTSTADTPMDSSAPSSDSEDDQDDPISENDDMGRFSSSDESDTPLRHAQATQLDDTTSQVSADDFTVQVHPHSIHAAHDRLIQTHNAIPEDSPIWYRAQLSRRYTSKSPTPIDLSHAESIEGDSTSHHGIVAHSFPSTYNRFEVLQDAEDDLDPSPAPYNMKIAGNANLYAAYCRSHADLHAYSTINTDVESMTIGELTDYLEHYANCYHAEEDPSAALAMIQASPGHLAPLLDVRTPKNMSVLHAKLPGHALQRYIQSHTYLDSIIAGVQAQSTATMPQPLWAHIWPHVVDQPDPITSILSSIVPNNDNYQFILAISQFCLFLQLNQPEIYFNALKVSALVQEACRRHTGHPRLATLELAPHFLWSDATLCALAASPLGDYLLQRSNVSTSVHQAILQLAAVHPMDVYMVPCYSA</sequence>
<proteinExistence type="predicted"/>
<evidence type="ECO:0000313" key="2">
    <source>
        <dbReference type="EMBL" id="RHY31836.1"/>
    </source>
</evidence>
<feature type="compositionally biased region" description="Polar residues" evidence="1">
    <location>
        <begin position="235"/>
        <end position="252"/>
    </location>
</feature>
<evidence type="ECO:0000313" key="3">
    <source>
        <dbReference type="Proteomes" id="UP000285060"/>
    </source>
</evidence>
<name>A0A3R6VDP0_9STRA</name>
<dbReference type="VEuPathDB" id="FungiDB:H310_14624"/>